<dbReference type="AlphaFoldDB" id="A0A919Q9X6"/>
<comment type="caution">
    <text evidence="6">The sequence shown here is derived from an EMBL/GenBank/DDBJ whole genome shotgun (WGS) entry which is preliminary data.</text>
</comment>
<evidence type="ECO:0000256" key="1">
    <source>
        <dbReference type="ARBA" id="ARBA00022691"/>
    </source>
</evidence>
<keyword evidence="7" id="KW-1185">Reference proteome</keyword>
<dbReference type="GO" id="GO:0003824">
    <property type="term" value="F:catalytic activity"/>
    <property type="evidence" value="ECO:0007669"/>
    <property type="project" value="InterPro"/>
</dbReference>
<keyword evidence="4" id="KW-0411">Iron-sulfur</keyword>
<keyword evidence="3" id="KW-0408">Iron</keyword>
<evidence type="ECO:0000259" key="5">
    <source>
        <dbReference type="Pfam" id="PF04055"/>
    </source>
</evidence>
<dbReference type="InterPro" id="IPR007197">
    <property type="entry name" value="rSAM"/>
</dbReference>
<accession>A0A919Q9X6</accession>
<dbReference type="CDD" id="cd01335">
    <property type="entry name" value="Radical_SAM"/>
    <property type="match status" value="1"/>
</dbReference>
<evidence type="ECO:0000313" key="7">
    <source>
        <dbReference type="Proteomes" id="UP000640052"/>
    </source>
</evidence>
<sequence length="287" mass="32042">MTRKLRMMSWETYMGIMDTILPTPIPMLSLVGFGEPTLHPRIVDMIDVARRSRPDLVIKITTNGSRMTEGSLDKYFDAGLDLLEISVFGYSPASYEALMGGLKFQSIQRLLSALNSSGYPFSLTTVQTDQTSADDIRAFWASLGAPHVAIKGMHRRGGYLELDRQIEQEQALGGYNRRPVAVRGSAGLAVDSCHKLYMFLHVNANGQILPCVQEINLTNVLGTIPANSSIESVVALTRDQRPTFDICMGCELKQQDLMQYYATFFADRFPDRFPSWLARLAEAESRT</sequence>
<evidence type="ECO:0000256" key="2">
    <source>
        <dbReference type="ARBA" id="ARBA00022723"/>
    </source>
</evidence>
<evidence type="ECO:0000256" key="3">
    <source>
        <dbReference type="ARBA" id="ARBA00023004"/>
    </source>
</evidence>
<gene>
    <name evidence="6" type="ORF">Aph01nite_33520</name>
</gene>
<dbReference type="SUPFAM" id="SSF102114">
    <property type="entry name" value="Radical SAM enzymes"/>
    <property type="match status" value="1"/>
</dbReference>
<dbReference type="Gene3D" id="3.20.20.70">
    <property type="entry name" value="Aldolase class I"/>
    <property type="match status" value="1"/>
</dbReference>
<dbReference type="PANTHER" id="PTHR11228">
    <property type="entry name" value="RADICAL SAM DOMAIN PROTEIN"/>
    <property type="match status" value="1"/>
</dbReference>
<dbReference type="PANTHER" id="PTHR11228:SF7">
    <property type="entry name" value="PQQA PEPTIDE CYCLASE"/>
    <property type="match status" value="1"/>
</dbReference>
<dbReference type="InterPro" id="IPR013785">
    <property type="entry name" value="Aldolase_TIM"/>
</dbReference>
<dbReference type="InterPro" id="IPR058240">
    <property type="entry name" value="rSAM_sf"/>
</dbReference>
<evidence type="ECO:0000256" key="4">
    <source>
        <dbReference type="ARBA" id="ARBA00023014"/>
    </source>
</evidence>
<reference evidence="6" key="1">
    <citation type="submission" date="2021-01" db="EMBL/GenBank/DDBJ databases">
        <title>Whole genome shotgun sequence of Acrocarpospora phusangensis NBRC 108782.</title>
        <authorList>
            <person name="Komaki H."/>
            <person name="Tamura T."/>
        </authorList>
    </citation>
    <scope>NUCLEOTIDE SEQUENCE</scope>
    <source>
        <strain evidence="6">NBRC 108782</strain>
    </source>
</reference>
<dbReference type="EMBL" id="BOOA01000024">
    <property type="protein sequence ID" value="GIH25042.1"/>
    <property type="molecule type" value="Genomic_DNA"/>
</dbReference>
<proteinExistence type="predicted"/>
<protein>
    <recommendedName>
        <fullName evidence="5">Radical SAM core domain-containing protein</fullName>
    </recommendedName>
</protein>
<name>A0A919Q9X6_9ACTN</name>
<dbReference type="GO" id="GO:0051536">
    <property type="term" value="F:iron-sulfur cluster binding"/>
    <property type="evidence" value="ECO:0007669"/>
    <property type="project" value="UniProtKB-KW"/>
</dbReference>
<evidence type="ECO:0000313" key="6">
    <source>
        <dbReference type="EMBL" id="GIH25042.1"/>
    </source>
</evidence>
<organism evidence="6 7">
    <name type="scientific">Acrocarpospora phusangensis</name>
    <dbReference type="NCBI Taxonomy" id="1070424"/>
    <lineage>
        <taxon>Bacteria</taxon>
        <taxon>Bacillati</taxon>
        <taxon>Actinomycetota</taxon>
        <taxon>Actinomycetes</taxon>
        <taxon>Streptosporangiales</taxon>
        <taxon>Streptosporangiaceae</taxon>
        <taxon>Acrocarpospora</taxon>
    </lineage>
</organism>
<dbReference type="InterPro" id="IPR050377">
    <property type="entry name" value="Radical_SAM_PqqE_MftC-like"/>
</dbReference>
<keyword evidence="2" id="KW-0479">Metal-binding</keyword>
<dbReference type="GO" id="GO:0046872">
    <property type="term" value="F:metal ion binding"/>
    <property type="evidence" value="ECO:0007669"/>
    <property type="project" value="UniProtKB-KW"/>
</dbReference>
<dbReference type="Proteomes" id="UP000640052">
    <property type="component" value="Unassembled WGS sequence"/>
</dbReference>
<keyword evidence="1" id="KW-0949">S-adenosyl-L-methionine</keyword>
<dbReference type="Pfam" id="PF04055">
    <property type="entry name" value="Radical_SAM"/>
    <property type="match status" value="1"/>
</dbReference>
<feature type="domain" description="Radical SAM core" evidence="5">
    <location>
        <begin position="31"/>
        <end position="129"/>
    </location>
</feature>